<dbReference type="AlphaFoldDB" id="A0A919JPT1"/>
<evidence type="ECO:0000313" key="2">
    <source>
        <dbReference type="EMBL" id="GIE53172.1"/>
    </source>
</evidence>
<dbReference type="RefSeq" id="WP_203775010.1">
    <property type="nucleotide sequence ID" value="NZ_BAAAYJ010000037.1"/>
</dbReference>
<comment type="caution">
    <text evidence="2">The sequence shown here is derived from an EMBL/GenBank/DDBJ whole genome shotgun (WGS) entry which is preliminary data.</text>
</comment>
<dbReference type="Proteomes" id="UP000647172">
    <property type="component" value="Unassembled WGS sequence"/>
</dbReference>
<dbReference type="EMBL" id="BOMQ01000079">
    <property type="protein sequence ID" value="GIE53172.1"/>
    <property type="molecule type" value="Genomic_DNA"/>
</dbReference>
<reference evidence="2" key="1">
    <citation type="submission" date="2021-01" db="EMBL/GenBank/DDBJ databases">
        <title>Whole genome shotgun sequence of Actinoplanes nipponensis NBRC 14063.</title>
        <authorList>
            <person name="Komaki H."/>
            <person name="Tamura T."/>
        </authorList>
    </citation>
    <scope>NUCLEOTIDE SEQUENCE</scope>
    <source>
        <strain evidence="2">NBRC 14063</strain>
    </source>
</reference>
<protein>
    <submittedName>
        <fullName evidence="2">Uncharacterized protein</fullName>
    </submittedName>
</protein>
<sequence>MPTTLRPRSTAADDAEAIAAAATPVRDPLWMIARQWQTGELLAGNGGSLASAALSVSVTPLLLDSGRPPASPVIEAERAAEPDDLGTAARVRLAAELFRLFRDHGADPAAAGAARAALAAEFPLHPVRPDAPQAVAAGRLPDAAALLRRLAALGPDGSGEPFPALPGIDPGAAPQLAEAVRAWYAWALTRLPTASAAATLPPTRWDQERMTYAFAANAGPLALRCGDHDGGRLDWYSFDRGTLPAAGGQPAPAVTVHPQPVRYRGMPEPRFWMMEAGDVNLDLIAGLDPAHALLVRFAHAYSNDWFLLPVQVRPGVVRIDRLTVTDVFGDVVEVPAAAAVDGTLAHWRLWEITADEVAEADGALGVRVFLPPNPPPLEGPVLEESVLARDELANLGWVIETTTPDEDGNPVDRNRRWLHLRGPSDPAYHPGERSGDTYRLGTAVPDYWRPLVDSGDNRHRWQPASVPPGAAEVPEDGLAGHLVPHDPATRLADEQIARGGVRMVRVNRLLHDRDRRIGWRARTRQPGTGEVSAGLRFDVLGSPAEPPDLPANPDFTRARRTPPSVLAGPFRGGPAAAEDWSIWNNADATTASRVLPTTRPGSTGWMLHVTTTAAGCGIVQQWTATGSGPDQAVASAWVLVRRGRVGLGTGNGGSTGIDVTGAPSGDWVLLRALAGGTPVNEVILYAVDALGADFYVDRIGVQPR</sequence>
<keyword evidence="3" id="KW-1185">Reference proteome</keyword>
<name>A0A919JPT1_9ACTN</name>
<accession>A0A919JPT1</accession>
<proteinExistence type="predicted"/>
<evidence type="ECO:0000313" key="3">
    <source>
        <dbReference type="Proteomes" id="UP000647172"/>
    </source>
</evidence>
<gene>
    <name evidence="2" type="ORF">Ani05nite_67060</name>
</gene>
<organism evidence="2 3">
    <name type="scientific">Actinoplanes nipponensis</name>
    <dbReference type="NCBI Taxonomy" id="135950"/>
    <lineage>
        <taxon>Bacteria</taxon>
        <taxon>Bacillati</taxon>
        <taxon>Actinomycetota</taxon>
        <taxon>Actinomycetes</taxon>
        <taxon>Micromonosporales</taxon>
        <taxon>Micromonosporaceae</taxon>
        <taxon>Actinoplanes</taxon>
    </lineage>
</organism>
<evidence type="ECO:0000256" key="1">
    <source>
        <dbReference type="SAM" id="MobiDB-lite"/>
    </source>
</evidence>
<feature type="region of interest" description="Disordered" evidence="1">
    <location>
        <begin position="543"/>
        <end position="567"/>
    </location>
</feature>